<accession>A0AAW0R5U2</accession>
<dbReference type="PANTHER" id="PTHR42910">
    <property type="entry name" value="TRANSPORTER SCO4007-RELATED"/>
    <property type="match status" value="1"/>
</dbReference>
<evidence type="ECO:0000313" key="3">
    <source>
        <dbReference type="Proteomes" id="UP001392437"/>
    </source>
</evidence>
<dbReference type="AlphaFoldDB" id="A0AAW0R5U2"/>
<dbReference type="Proteomes" id="UP001392437">
    <property type="component" value="Unassembled WGS sequence"/>
</dbReference>
<comment type="caution">
    <text evidence="2">The sequence shown here is derived from an EMBL/GenBank/DDBJ whole genome shotgun (WGS) entry which is preliminary data.</text>
</comment>
<dbReference type="PANTHER" id="PTHR42910:SF1">
    <property type="entry name" value="MAJOR FACILITATOR SUPERFAMILY (MFS) PROFILE DOMAIN-CONTAINING PROTEIN"/>
    <property type="match status" value="1"/>
</dbReference>
<evidence type="ECO:0000256" key="1">
    <source>
        <dbReference type="SAM" id="SignalP"/>
    </source>
</evidence>
<name>A0AAW0R5U2_9PEZI</name>
<feature type="chain" id="PRO_5044013154" evidence="1">
    <location>
        <begin position="22"/>
        <end position="105"/>
    </location>
</feature>
<keyword evidence="1" id="KW-0732">Signal</keyword>
<gene>
    <name evidence="2" type="ORF">PG999_001570</name>
</gene>
<dbReference type="EMBL" id="JAQQWP010000002">
    <property type="protein sequence ID" value="KAK8129190.1"/>
    <property type="molecule type" value="Genomic_DNA"/>
</dbReference>
<protein>
    <submittedName>
        <fullName evidence="2">MFS general substrate transporter</fullName>
    </submittedName>
</protein>
<sequence length="105" mass="10771">MDPLISVLSSLLVELAGVAFGAFTGEPTVPGPVVQAVVIDFSNQASNIAQRDVIYTIDPKVSSRMNTAYMVAGVSGQFAGTAVRNKLYALGGSAVACSTVSYVNG</sequence>
<feature type="signal peptide" evidence="1">
    <location>
        <begin position="1"/>
        <end position="21"/>
    </location>
</feature>
<reference evidence="2 3" key="1">
    <citation type="submission" date="2023-01" db="EMBL/GenBank/DDBJ databases">
        <title>Analysis of 21 Apiospora genomes using comparative genomics revels a genus with tremendous synthesis potential of carbohydrate active enzymes and secondary metabolites.</title>
        <authorList>
            <person name="Sorensen T."/>
        </authorList>
    </citation>
    <scope>NUCLEOTIDE SEQUENCE [LARGE SCALE GENOMIC DNA]</scope>
    <source>
        <strain evidence="2 3">CBS 117206</strain>
    </source>
</reference>
<organism evidence="2 3">
    <name type="scientific">Apiospora kogelbergensis</name>
    <dbReference type="NCBI Taxonomy" id="1337665"/>
    <lineage>
        <taxon>Eukaryota</taxon>
        <taxon>Fungi</taxon>
        <taxon>Dikarya</taxon>
        <taxon>Ascomycota</taxon>
        <taxon>Pezizomycotina</taxon>
        <taxon>Sordariomycetes</taxon>
        <taxon>Xylariomycetidae</taxon>
        <taxon>Amphisphaeriales</taxon>
        <taxon>Apiosporaceae</taxon>
        <taxon>Apiospora</taxon>
    </lineage>
</organism>
<evidence type="ECO:0000313" key="2">
    <source>
        <dbReference type="EMBL" id="KAK8129190.1"/>
    </source>
</evidence>
<keyword evidence="3" id="KW-1185">Reference proteome</keyword>
<proteinExistence type="predicted"/>